<feature type="transmembrane region" description="Helical" evidence="1">
    <location>
        <begin position="90"/>
        <end position="112"/>
    </location>
</feature>
<keyword evidence="3" id="KW-1185">Reference proteome</keyword>
<protein>
    <submittedName>
        <fullName evidence="2">Uncharacterized protein</fullName>
    </submittedName>
</protein>
<sequence length="203" mass="21607">MADNKVMKNNLQAAAASLPTVSKDKEKVSPPPVAVPVLLIMVWVWALISAVVFAASDIATLLLNRTPCTKSTWLFRCVALTEAAAAELSFLLYGQLLCSAAVVLAAPLHMVLTTRTSTTSRWTPAVDALAWVALAATAGMHYTVVASDRIFLAADPGDTDIIVDVVFASVCLAVNLLVAGFLLCCSPRRLELGEHQGDDDREV</sequence>
<evidence type="ECO:0000256" key="1">
    <source>
        <dbReference type="SAM" id="Phobius"/>
    </source>
</evidence>
<feature type="transmembrane region" description="Helical" evidence="1">
    <location>
        <begin position="33"/>
        <end position="55"/>
    </location>
</feature>
<dbReference type="OrthoDB" id="10556881at2759"/>
<feature type="transmembrane region" description="Helical" evidence="1">
    <location>
        <begin position="165"/>
        <end position="185"/>
    </location>
</feature>
<keyword evidence="1" id="KW-0812">Transmembrane</keyword>
<dbReference type="AlphaFoldDB" id="A0A811PRQ7"/>
<dbReference type="Proteomes" id="UP000604825">
    <property type="component" value="Unassembled WGS sequence"/>
</dbReference>
<keyword evidence="1" id="KW-0472">Membrane</keyword>
<proteinExistence type="predicted"/>
<evidence type="ECO:0000313" key="3">
    <source>
        <dbReference type="Proteomes" id="UP000604825"/>
    </source>
</evidence>
<dbReference type="EMBL" id="CAJGYO010000007">
    <property type="protein sequence ID" value="CAD6245980.1"/>
    <property type="molecule type" value="Genomic_DNA"/>
</dbReference>
<keyword evidence="1" id="KW-1133">Transmembrane helix</keyword>
<gene>
    <name evidence="2" type="ORF">NCGR_LOCUS30258</name>
</gene>
<reference evidence="2" key="1">
    <citation type="submission" date="2020-10" db="EMBL/GenBank/DDBJ databases">
        <authorList>
            <person name="Han B."/>
            <person name="Lu T."/>
            <person name="Zhao Q."/>
            <person name="Huang X."/>
            <person name="Zhao Y."/>
        </authorList>
    </citation>
    <scope>NUCLEOTIDE SEQUENCE</scope>
</reference>
<name>A0A811PRQ7_9POAL</name>
<evidence type="ECO:0000313" key="2">
    <source>
        <dbReference type="EMBL" id="CAD6245980.1"/>
    </source>
</evidence>
<organism evidence="2 3">
    <name type="scientific">Miscanthus lutarioriparius</name>
    <dbReference type="NCBI Taxonomy" id="422564"/>
    <lineage>
        <taxon>Eukaryota</taxon>
        <taxon>Viridiplantae</taxon>
        <taxon>Streptophyta</taxon>
        <taxon>Embryophyta</taxon>
        <taxon>Tracheophyta</taxon>
        <taxon>Spermatophyta</taxon>
        <taxon>Magnoliopsida</taxon>
        <taxon>Liliopsida</taxon>
        <taxon>Poales</taxon>
        <taxon>Poaceae</taxon>
        <taxon>PACMAD clade</taxon>
        <taxon>Panicoideae</taxon>
        <taxon>Andropogonodae</taxon>
        <taxon>Andropogoneae</taxon>
        <taxon>Saccharinae</taxon>
        <taxon>Miscanthus</taxon>
    </lineage>
</organism>
<feature type="transmembrane region" description="Helical" evidence="1">
    <location>
        <begin position="124"/>
        <end position="145"/>
    </location>
</feature>
<accession>A0A811PRQ7</accession>
<comment type="caution">
    <text evidence="2">The sequence shown here is derived from an EMBL/GenBank/DDBJ whole genome shotgun (WGS) entry which is preliminary data.</text>
</comment>